<evidence type="ECO:0000256" key="3">
    <source>
        <dbReference type="SAM" id="SignalP"/>
    </source>
</evidence>
<dbReference type="ExpressionAtlas" id="A0A3L6DSA0">
    <property type="expression patterns" value="baseline and differential"/>
</dbReference>
<dbReference type="Proteomes" id="UP000251960">
    <property type="component" value="Chromosome 8"/>
</dbReference>
<gene>
    <name evidence="4" type="primary">At1g28640</name>
    <name evidence="4" type="ORF">Zm00014a_022926</name>
</gene>
<feature type="chain" id="PRO_5018326989" evidence="3">
    <location>
        <begin position="29"/>
        <end position="322"/>
    </location>
</feature>
<dbReference type="InterPro" id="IPR036514">
    <property type="entry name" value="SGNH_hydro_sf"/>
</dbReference>
<evidence type="ECO:0000313" key="4">
    <source>
        <dbReference type="EMBL" id="PWZ11450.1"/>
    </source>
</evidence>
<sequence>MRSSIAAAVPALLLLLLLVPCLLHGADARPFRITSHSSTSVFSFGGDDFADTGSSLRPSSASLIESRRDGETTVSRRASGDGRVILDFAANDAYDLPFVPSYLEDTSHNFSKGANFAVAGATALGGHVGSSVSSFLQHRPPTPLSSFGTQIGWFEQLRPSLCATPERCDECLGKSLFVAGFGWNDYLLLLAANKTVDETRMHARTVVKAIADGVERLVKLGAKRVVVPGILPMGCAPVILGMYASPGESGHDRYGCLVRFNDLARYHNELLADEVAGLQEKRKEDNVSISFGGVWIPGLRISPRFWMSQRRVKRELVMDNQS</sequence>
<protein>
    <submittedName>
        <fullName evidence="4">GDSL esterase/lipase</fullName>
    </submittedName>
</protein>
<comment type="similarity">
    <text evidence="1">Belongs to the 'GDSL' lipolytic enzyme family.</text>
</comment>
<dbReference type="EMBL" id="NCVQ01000009">
    <property type="protein sequence ID" value="PWZ11450.1"/>
    <property type="molecule type" value="Genomic_DNA"/>
</dbReference>
<keyword evidence="3" id="KW-0732">Signal</keyword>
<evidence type="ECO:0000256" key="1">
    <source>
        <dbReference type="ARBA" id="ARBA00008668"/>
    </source>
</evidence>
<dbReference type="Gene3D" id="3.40.50.1110">
    <property type="entry name" value="SGNH hydrolase"/>
    <property type="match status" value="1"/>
</dbReference>
<keyword evidence="2" id="KW-0325">Glycoprotein</keyword>
<dbReference type="PANTHER" id="PTHR22835:SF681">
    <property type="entry name" value="OS01G0216300 PROTEIN"/>
    <property type="match status" value="1"/>
</dbReference>
<dbReference type="InterPro" id="IPR001087">
    <property type="entry name" value="GDSL"/>
</dbReference>
<name>A0A3L6DSA0_MAIZE</name>
<feature type="signal peptide" evidence="3">
    <location>
        <begin position="1"/>
        <end position="28"/>
    </location>
</feature>
<dbReference type="GO" id="GO:0016788">
    <property type="term" value="F:hydrolase activity, acting on ester bonds"/>
    <property type="evidence" value="ECO:0007669"/>
    <property type="project" value="InterPro"/>
</dbReference>
<proteinExistence type="inferred from homology"/>
<organism evidence="4">
    <name type="scientific">Zea mays</name>
    <name type="common">Maize</name>
    <dbReference type="NCBI Taxonomy" id="4577"/>
    <lineage>
        <taxon>Eukaryota</taxon>
        <taxon>Viridiplantae</taxon>
        <taxon>Streptophyta</taxon>
        <taxon>Embryophyta</taxon>
        <taxon>Tracheophyta</taxon>
        <taxon>Spermatophyta</taxon>
        <taxon>Magnoliopsida</taxon>
        <taxon>Liliopsida</taxon>
        <taxon>Poales</taxon>
        <taxon>Poaceae</taxon>
        <taxon>PACMAD clade</taxon>
        <taxon>Panicoideae</taxon>
        <taxon>Andropogonodae</taxon>
        <taxon>Andropogoneae</taxon>
        <taxon>Tripsacinae</taxon>
        <taxon>Zea</taxon>
    </lineage>
</organism>
<reference evidence="4" key="1">
    <citation type="journal article" date="2018" name="Nat. Genet.">
        <title>Extensive intraspecific gene order and gene structural variations between Mo17 and other maize genomes.</title>
        <authorList>
            <person name="Sun S."/>
            <person name="Zhou Y."/>
            <person name="Chen J."/>
            <person name="Shi J."/>
            <person name="Zhao H."/>
            <person name="Zhao H."/>
            <person name="Song W."/>
            <person name="Zhang M."/>
            <person name="Cui Y."/>
            <person name="Dong X."/>
            <person name="Liu H."/>
            <person name="Ma X."/>
            <person name="Jiao Y."/>
            <person name="Wang B."/>
            <person name="Wei X."/>
            <person name="Stein J.C."/>
            <person name="Glaubitz J.C."/>
            <person name="Lu F."/>
            <person name="Yu G."/>
            <person name="Liang C."/>
            <person name="Fengler K."/>
            <person name="Li B."/>
            <person name="Rafalski A."/>
            <person name="Schnable P.S."/>
            <person name="Ware D.H."/>
            <person name="Buckler E.S."/>
            <person name="Lai J."/>
        </authorList>
    </citation>
    <scope>NUCLEOTIDE SEQUENCE [LARGE SCALE GENOMIC DNA]</scope>
    <source>
        <tissue evidence="4">Seedling</tissue>
    </source>
</reference>
<dbReference type="Pfam" id="PF00657">
    <property type="entry name" value="Lipase_GDSL"/>
    <property type="match status" value="1"/>
</dbReference>
<dbReference type="PANTHER" id="PTHR22835">
    <property type="entry name" value="ZINC FINGER FYVE DOMAIN CONTAINING PROTEIN"/>
    <property type="match status" value="1"/>
</dbReference>
<dbReference type="AlphaFoldDB" id="A0A3L6DSA0"/>
<comment type="caution">
    <text evidence="4">The sequence shown here is derived from an EMBL/GenBank/DDBJ whole genome shotgun (WGS) entry which is preliminary data.</text>
</comment>
<evidence type="ECO:0000256" key="2">
    <source>
        <dbReference type="ARBA" id="ARBA00023180"/>
    </source>
</evidence>
<accession>A0A3L6DSA0</accession>